<evidence type="ECO:0000256" key="7">
    <source>
        <dbReference type="ARBA" id="ARBA00022837"/>
    </source>
</evidence>
<dbReference type="Proteomes" id="UP000887568">
    <property type="component" value="Unplaced"/>
</dbReference>
<dbReference type="PANTHER" id="PTHR10199:SF110">
    <property type="entry name" value="TSP C-TERMINAL DOMAIN-CONTAINING PROTEIN"/>
    <property type="match status" value="1"/>
</dbReference>
<dbReference type="PROSITE" id="PS01187">
    <property type="entry name" value="EGF_CA"/>
    <property type="match status" value="2"/>
</dbReference>
<dbReference type="InterPro" id="IPR018097">
    <property type="entry name" value="EGF_Ca-bd_CS"/>
</dbReference>
<dbReference type="EnsemblMetazoa" id="XM_038204166.1">
    <property type="protein sequence ID" value="XP_038060094.1"/>
    <property type="gene ID" value="LOC119731137"/>
</dbReference>
<evidence type="ECO:0000313" key="21">
    <source>
        <dbReference type="Proteomes" id="UP000887568"/>
    </source>
</evidence>
<dbReference type="RefSeq" id="XP_038060094.1">
    <property type="nucleotide sequence ID" value="XM_038204166.1"/>
</dbReference>
<dbReference type="InterPro" id="IPR001611">
    <property type="entry name" value="Leu-rich_rpt"/>
</dbReference>
<feature type="repeat" description="TSP type-3" evidence="14">
    <location>
        <begin position="1621"/>
        <end position="1656"/>
    </location>
</feature>
<dbReference type="PROSITE" id="PS00018">
    <property type="entry name" value="EF_HAND_1"/>
    <property type="match status" value="1"/>
</dbReference>
<dbReference type="InterPro" id="IPR049883">
    <property type="entry name" value="NOTCH1_EGF-like"/>
</dbReference>
<dbReference type="InterPro" id="IPR009030">
    <property type="entry name" value="Growth_fac_rcpt_cys_sf"/>
</dbReference>
<dbReference type="OrthoDB" id="6090124at2759"/>
<feature type="compositionally biased region" description="Basic and acidic residues" evidence="15">
    <location>
        <begin position="2238"/>
        <end position="2250"/>
    </location>
</feature>
<keyword evidence="3 13" id="KW-0245">EGF-like domain</keyword>
<evidence type="ECO:0000256" key="15">
    <source>
        <dbReference type="SAM" id="MobiDB-lite"/>
    </source>
</evidence>
<dbReference type="SUPFAM" id="SSF49313">
    <property type="entry name" value="Cadherin-like"/>
    <property type="match status" value="1"/>
</dbReference>
<keyword evidence="4" id="KW-0433">Leucine-rich repeat</keyword>
<dbReference type="InterPro" id="IPR000742">
    <property type="entry name" value="EGF"/>
</dbReference>
<dbReference type="Gene3D" id="2.60.120.200">
    <property type="match status" value="2"/>
</dbReference>
<feature type="domain" description="EGF-like" evidence="17">
    <location>
        <begin position="1389"/>
        <end position="1427"/>
    </location>
</feature>
<dbReference type="SMART" id="SM00179">
    <property type="entry name" value="EGF_CA"/>
    <property type="match status" value="4"/>
</dbReference>
<keyword evidence="8" id="KW-0130">Cell adhesion</keyword>
<keyword evidence="9" id="KW-0472">Membrane</keyword>
<evidence type="ECO:0000256" key="5">
    <source>
        <dbReference type="ARBA" id="ARBA00022729"/>
    </source>
</evidence>
<evidence type="ECO:0000259" key="17">
    <source>
        <dbReference type="PROSITE" id="PS50026"/>
    </source>
</evidence>
<dbReference type="OMA" id="YHTSDIT"/>
<dbReference type="PROSITE" id="PS51236">
    <property type="entry name" value="TSP_CTER"/>
    <property type="match status" value="1"/>
</dbReference>
<dbReference type="SUPFAM" id="SSF103647">
    <property type="entry name" value="TSP type-3 repeat"/>
    <property type="match status" value="3"/>
</dbReference>
<dbReference type="CDD" id="cd11304">
    <property type="entry name" value="Cadherin_repeat"/>
    <property type="match status" value="2"/>
</dbReference>
<feature type="compositionally biased region" description="Acidic residues" evidence="15">
    <location>
        <begin position="1612"/>
        <end position="1638"/>
    </location>
</feature>
<evidence type="ECO:0000256" key="3">
    <source>
        <dbReference type="ARBA" id="ARBA00022536"/>
    </source>
</evidence>
<dbReference type="InterPro" id="IPR002126">
    <property type="entry name" value="Cadherin-like_dom"/>
</dbReference>
<protein>
    <submittedName>
        <fullName evidence="20">Uncharacterized protein</fullName>
    </submittedName>
</protein>
<evidence type="ECO:0000259" key="18">
    <source>
        <dbReference type="PROSITE" id="PS50268"/>
    </source>
</evidence>
<evidence type="ECO:0000313" key="20">
    <source>
        <dbReference type="EnsemblMetazoa" id="XP_038060094.1"/>
    </source>
</evidence>
<dbReference type="SUPFAM" id="SSF49785">
    <property type="entry name" value="Galactose-binding domain-like"/>
    <property type="match status" value="1"/>
</dbReference>
<dbReference type="InterPro" id="IPR015919">
    <property type="entry name" value="Cadherin-like_sf"/>
</dbReference>
<dbReference type="InterPro" id="IPR000421">
    <property type="entry name" value="FA58C"/>
</dbReference>
<dbReference type="FunFam" id="2.10.25.10:FF:000038">
    <property type="entry name" value="Fibrillin 2"/>
    <property type="match status" value="1"/>
</dbReference>
<organism evidence="20 21">
    <name type="scientific">Patiria miniata</name>
    <name type="common">Bat star</name>
    <name type="synonym">Asterina miniata</name>
    <dbReference type="NCBI Taxonomy" id="46514"/>
    <lineage>
        <taxon>Eukaryota</taxon>
        <taxon>Metazoa</taxon>
        <taxon>Echinodermata</taxon>
        <taxon>Eleutherozoa</taxon>
        <taxon>Asterozoa</taxon>
        <taxon>Asteroidea</taxon>
        <taxon>Valvatacea</taxon>
        <taxon>Valvatida</taxon>
        <taxon>Asterinidae</taxon>
        <taxon>Patiria</taxon>
    </lineage>
</organism>
<dbReference type="InterPro" id="IPR003591">
    <property type="entry name" value="Leu-rich_rpt_typical-subtyp"/>
</dbReference>
<dbReference type="FunFam" id="4.10.1080.10:FF:000001">
    <property type="entry name" value="Thrombospondin 3"/>
    <property type="match status" value="1"/>
</dbReference>
<dbReference type="SMART" id="SM00231">
    <property type="entry name" value="FA58C"/>
    <property type="match status" value="1"/>
</dbReference>
<evidence type="ECO:0000259" key="16">
    <source>
        <dbReference type="PROSITE" id="PS50022"/>
    </source>
</evidence>
<dbReference type="InterPro" id="IPR020894">
    <property type="entry name" value="Cadherin_CS"/>
</dbReference>
<dbReference type="CDD" id="cd00057">
    <property type="entry name" value="FA58C"/>
    <property type="match status" value="1"/>
</dbReference>
<keyword evidence="11" id="KW-0325">Glycoprotein</keyword>
<feature type="repeat" description="TSP type-3" evidence="14">
    <location>
        <begin position="1562"/>
        <end position="1597"/>
    </location>
</feature>
<dbReference type="PROSITE" id="PS50022">
    <property type="entry name" value="FA58C_3"/>
    <property type="match status" value="1"/>
</dbReference>
<dbReference type="SMART" id="SM01411">
    <property type="entry name" value="Ephrin_rec_like"/>
    <property type="match status" value="2"/>
</dbReference>
<dbReference type="PROSITE" id="PS50026">
    <property type="entry name" value="EGF_3"/>
    <property type="match status" value="2"/>
</dbReference>
<evidence type="ECO:0000256" key="2">
    <source>
        <dbReference type="ARBA" id="ARBA00009456"/>
    </source>
</evidence>
<feature type="repeat" description="TSP type-3" evidence="14">
    <location>
        <begin position="1723"/>
        <end position="1758"/>
    </location>
</feature>
<dbReference type="InterPro" id="IPR017897">
    <property type="entry name" value="Thrombospondin_3_rpt"/>
</dbReference>
<dbReference type="Pfam" id="PF07645">
    <property type="entry name" value="EGF_CA"/>
    <property type="match status" value="2"/>
</dbReference>
<feature type="domain" description="TSP C-terminal" evidence="19">
    <location>
        <begin position="1799"/>
        <end position="2011"/>
    </location>
</feature>
<dbReference type="Pfam" id="PF07699">
    <property type="entry name" value="Ephrin_rec_like"/>
    <property type="match status" value="1"/>
</dbReference>
<dbReference type="InterPro" id="IPR011641">
    <property type="entry name" value="Tyr-kin_ephrin_A/B_rcpt-like"/>
</dbReference>
<comment type="similarity">
    <text evidence="2">Belongs to the thrombospondin family.</text>
</comment>
<dbReference type="Pfam" id="PF13385">
    <property type="entry name" value="Laminin_G_3"/>
    <property type="match status" value="1"/>
</dbReference>
<evidence type="ECO:0000256" key="14">
    <source>
        <dbReference type="PROSITE-ProRule" id="PRU00634"/>
    </source>
</evidence>
<evidence type="ECO:0000256" key="9">
    <source>
        <dbReference type="ARBA" id="ARBA00023136"/>
    </source>
</evidence>
<dbReference type="PROSITE" id="PS01186">
    <property type="entry name" value="EGF_2"/>
    <property type="match status" value="1"/>
</dbReference>
<dbReference type="FunFam" id="2.10.25.10:FF:000170">
    <property type="entry name" value="thrombospondin-3 isoform X1"/>
    <property type="match status" value="1"/>
</dbReference>
<dbReference type="GO" id="GO:0005576">
    <property type="term" value="C:extracellular region"/>
    <property type="evidence" value="ECO:0007669"/>
    <property type="project" value="InterPro"/>
</dbReference>
<dbReference type="SMART" id="SM00181">
    <property type="entry name" value="EGF"/>
    <property type="match status" value="5"/>
</dbReference>
<dbReference type="Gene3D" id="2.60.40.60">
    <property type="entry name" value="Cadherins"/>
    <property type="match status" value="1"/>
</dbReference>
<dbReference type="FunFam" id="2.10.25.10:FF:000027">
    <property type="entry name" value="Thrombospondin 3"/>
    <property type="match status" value="1"/>
</dbReference>
<dbReference type="SMART" id="SM00369">
    <property type="entry name" value="LRR_TYP"/>
    <property type="match status" value="6"/>
</dbReference>
<dbReference type="GO" id="GO:0005509">
    <property type="term" value="F:calcium ion binding"/>
    <property type="evidence" value="ECO:0007669"/>
    <property type="project" value="UniProtKB-UniRule"/>
</dbReference>
<feature type="domain" description="Cadherin" evidence="18">
    <location>
        <begin position="847"/>
        <end position="902"/>
    </location>
</feature>
<accession>A0A914A9J9</accession>
<reference evidence="20" key="1">
    <citation type="submission" date="2022-11" db="UniProtKB">
        <authorList>
            <consortium name="EnsemblMetazoa"/>
        </authorList>
    </citation>
    <scope>IDENTIFICATION</scope>
</reference>
<dbReference type="GO" id="GO:0005886">
    <property type="term" value="C:plasma membrane"/>
    <property type="evidence" value="ECO:0007669"/>
    <property type="project" value="InterPro"/>
</dbReference>
<dbReference type="SUPFAM" id="SSF57196">
    <property type="entry name" value="EGF/Laminin"/>
    <property type="match status" value="1"/>
</dbReference>
<feature type="domain" description="F5/8 type C" evidence="16">
    <location>
        <begin position="1019"/>
        <end position="1171"/>
    </location>
</feature>
<comment type="subcellular location">
    <subcellularLocation>
        <location evidence="1">Membrane</location>
    </subcellularLocation>
</comment>
<dbReference type="PANTHER" id="PTHR10199">
    <property type="entry name" value="THROMBOSPONDIN"/>
    <property type="match status" value="1"/>
</dbReference>
<dbReference type="Pfam" id="PF05735">
    <property type="entry name" value="TSP_C"/>
    <property type="match status" value="1"/>
</dbReference>
<dbReference type="PROSITE" id="PS51234">
    <property type="entry name" value="TSP3"/>
    <property type="match status" value="3"/>
</dbReference>
<feature type="region of interest" description="Disordered" evidence="15">
    <location>
        <begin position="2219"/>
        <end position="2250"/>
    </location>
</feature>
<dbReference type="InterPro" id="IPR013320">
    <property type="entry name" value="ConA-like_dom_sf"/>
</dbReference>
<dbReference type="GeneID" id="119731137"/>
<keyword evidence="21" id="KW-1185">Reference proteome</keyword>
<evidence type="ECO:0000256" key="8">
    <source>
        <dbReference type="ARBA" id="ARBA00022889"/>
    </source>
</evidence>
<dbReference type="PROSITE" id="PS00232">
    <property type="entry name" value="CADHERIN_1"/>
    <property type="match status" value="1"/>
</dbReference>
<dbReference type="PROSITE" id="PS50268">
    <property type="entry name" value="CADHERIN_2"/>
    <property type="match status" value="1"/>
</dbReference>
<keyword evidence="5" id="KW-0732">Signal</keyword>
<dbReference type="Pfam" id="PF00754">
    <property type="entry name" value="F5_F8_type_C"/>
    <property type="match status" value="1"/>
</dbReference>
<dbReference type="GO" id="GO:0007156">
    <property type="term" value="P:homophilic cell adhesion via plasma membrane adhesion molecules"/>
    <property type="evidence" value="ECO:0007669"/>
    <property type="project" value="InterPro"/>
</dbReference>
<dbReference type="Pfam" id="PF12947">
    <property type="entry name" value="EGF_3"/>
    <property type="match status" value="1"/>
</dbReference>
<keyword evidence="10" id="KW-1015">Disulfide bond</keyword>
<evidence type="ECO:0000256" key="12">
    <source>
        <dbReference type="PROSITE-ProRule" id="PRU00043"/>
    </source>
</evidence>
<evidence type="ECO:0000256" key="4">
    <source>
        <dbReference type="ARBA" id="ARBA00022614"/>
    </source>
</evidence>
<name>A0A914A9J9_PATMI</name>
<dbReference type="InterPro" id="IPR028974">
    <property type="entry name" value="TSP_type-3_rpt"/>
</dbReference>
<dbReference type="Gene3D" id="2.10.25.10">
    <property type="entry name" value="Laminin"/>
    <property type="match status" value="4"/>
</dbReference>
<evidence type="ECO:0000256" key="10">
    <source>
        <dbReference type="ARBA" id="ARBA00023157"/>
    </source>
</evidence>
<comment type="caution">
    <text evidence="13">Lacks conserved residue(s) required for the propagation of feature annotation.</text>
</comment>
<dbReference type="InterPro" id="IPR018247">
    <property type="entry name" value="EF_Hand_1_Ca_BS"/>
</dbReference>
<dbReference type="InterPro" id="IPR008859">
    <property type="entry name" value="Thrombospondin_C"/>
</dbReference>
<sequence length="2250" mass="246734">MISNLTHFSDDAFPGQPIIYEKMLAGHRPFRSLPNVTHLSIRHNSISFMERGTFSNVTTLRHLHLDRNSIISIEDGTFPEFVETINLTGNDFYFLNENSFTNLTNLTSLIMDSNRILVLPETAFDGCTSLSTLSLANNSIGRLLLTHIEDCPISTRLSLSNNEVSYVEDGVFADINSTSVIDLSANQLTEIPRANSFVNLTFTGEASLNLRDNRITSIRAGDFENIDSQSSCTVNLLLNDNPTKIVHPDAFRDVSCSANLDLSNNRLNFIKGTMFVNGSLVNIFRLDDNRLTIVPDFSALRLMILRLNGNLIAFIPDDAFAEQSALQELLLGGNPLGCTCNTISSLSHIANSVSSAVCAMPTATSGIELTSEYIQDILNSRSRDVHLFQCGPYGVQAKSPVPGEILLKWTAPSMLNFYLTEAGWINTTAIPVNISAVNITDVPVNITESQHADTFSDEWLYEILCSSHSAPSVRKITNETQIVLSNHDGVVYGGEYTCQVMLSVSGYTSAPDEFVTVVVDKYLLDDLTQNETSDIVLNITYRDFSIENIDFNAVEKAPVSKPTYMLSPYRTWLALSNNSSDSMIESWFRDDSSINSVHEGKLVLSTTNTTNDHQVFRFTSAIHTCINFTGSETIVLGGGEEVWLYVNTILLMELHSDPTGTTTPCKRTELVGASEYGEGFIVPELGTLIDGECLVTDIWSDEKIDVNLKIGDLYRLDIFHTERNPCSSAFFLQVGGVRFDNDCRPIDYTFYAAEDLRVGDVIGSFAVSDALSTGYVHQVTILNVDEAQQFTVANYSDEDTSTASPSSTDAPLIQTVLGHHFFPCNRSSQQVLADTEESSTSSELSNIHTDRAILLLSRPLDYEVTHSYHLRLKIVDAFARTKEWFVVIKIYVEDVNDNCPELSNVTRSFYPLPVLQQGPIGRIMVEDADSGVNSQIQLHIEKIQEIPLINDTFTVVQYQLVAVDGGIPTRGVAVDVNITVSQSCLYDAIGDPTPLRVYVVNTGDLYLKIPQYYLDSADCNGPLGMEDGSITDRMLSASSSVDKIHEPNRARLNGVADLPNSIGAGWIPDPSDTAPWYQVNLTSLHIMSGLRTQGCGNQEAWIETYKLAYSNDSLDWRYVTDKDGAPRLFLGNSDQTAVVEVTFGEVYGQFIRILPQSWHNRVGLRFDIIGCRLKRRIQLLSECQRCLTTFYCDGSGHQLPCGRCVKPETPCNMSVTQHSFGHAAECSSCPVGWLCKDGYATPCPKYHHGRCNTTECPAECALCDPGTVCFRGIQSICPPGFYSGVHSEFCQICPPGTFQNQPAQESCLNCPAGYGSARGQAGCSPCGRSTYSLGDGSMCQGCTSQTFCPCFNEPGPCFPGATCVNTGDGSFECLECPRGYEGNGITCVDIDECATTNPCWDPDSCRNLLGGYECGGCPPGYQGYTPHGIGITHAERSKNQTCVDINECAAGNGGCHPLSECINSVGSFRCGLCPAGYFGNGVIGCSPGDFCVTGKNGCHVHADCISTGAGTYKCRCRSGWAGNGLLCGSDADWDGRPSLSLACSQETCKADNCPKILNRCQEDNDRDQLGDVCDEDDDNDSVHDIKDNCPYIKNYLQEDSDGDGVGDICDNCPDDVNGDQEDNDNDGLGDECDLDDDNDGHNDTADNCPLTANEDQSADRDSDGIGDACDSCPDDSSSDTVDTDQNGYSDPCDPVGATNSDNDGDGVLNLDDNCFSVPNADQTDTDLDGIGDVCDDDKDGDGINDAEDNCQLVPNPRQEDLNGNNLPDACESDQDGDGTIDSEDICPRSNRYQTSDFSVNFISVELDPSNNGGNTSKWSITDNGREIRQLSSTVTPCMLIGQHALAALDYSGTFFVNNPGQGNGYIGFVFGYQSNRKFYLVMWRRENMNNANAMAGIRGLQVKKVHSSSGPGQTLSDAIYHSYTTANEVELIWHDPLLQGWDLSTGYRWTLRHRPDIGLIRVLIEAAAGILVDSGDLYDTTYAGGRLGVFVYNQPDVIWSDLSYKCVDRINQALRFDGLDDYVILPSIQALDLTLSFTLEAWIHLPVNYTMTKLPVICTMDSRLCMYILNGSLIGQFGDRTANSTSALVGSAWHHVAMRLNVPTCELSVFVNGTSEHAESSVSAQSWQNDTEVFIGRDDMNFYAGTLDEVRIWGLALSDHEVHEHMQLPNLDRQVHKNLLDAHYNMDNEEVGSNLLLDQGSFSHHGSIQGRASFVPSSLDQGRYRVSHPDSRRRKRRSLEYEETNRHQEL</sequence>
<dbReference type="InterPro" id="IPR001881">
    <property type="entry name" value="EGF-like_Ca-bd_dom"/>
</dbReference>
<dbReference type="InterPro" id="IPR003367">
    <property type="entry name" value="Thrombospondin_3-like_rpt"/>
</dbReference>
<evidence type="ECO:0000256" key="13">
    <source>
        <dbReference type="PROSITE-ProRule" id="PRU00076"/>
    </source>
</evidence>
<proteinExistence type="inferred from homology"/>
<dbReference type="SUPFAM" id="SSF57184">
    <property type="entry name" value="Growth factor receptor domain"/>
    <property type="match status" value="1"/>
</dbReference>
<dbReference type="Pfam" id="PF02412">
    <property type="entry name" value="TSP_3"/>
    <property type="match status" value="5"/>
</dbReference>
<dbReference type="Gene3D" id="2.60.120.260">
    <property type="entry name" value="Galactose-binding domain-like"/>
    <property type="match status" value="1"/>
</dbReference>
<dbReference type="SUPFAM" id="SSF52058">
    <property type="entry name" value="L domain-like"/>
    <property type="match status" value="1"/>
</dbReference>
<evidence type="ECO:0000256" key="6">
    <source>
        <dbReference type="ARBA" id="ARBA00022737"/>
    </source>
</evidence>
<dbReference type="InterPro" id="IPR032675">
    <property type="entry name" value="LRR_dom_sf"/>
</dbReference>
<keyword evidence="7 12" id="KW-0106">Calcium</keyword>
<feature type="domain" description="EGF-like" evidence="17">
    <location>
        <begin position="1487"/>
        <end position="1528"/>
    </location>
</feature>
<dbReference type="Pfam" id="PF13855">
    <property type="entry name" value="LRR_8"/>
    <property type="match status" value="2"/>
</dbReference>
<dbReference type="Gene3D" id="3.80.10.10">
    <property type="entry name" value="Ribonuclease Inhibitor"/>
    <property type="match status" value="3"/>
</dbReference>
<dbReference type="SUPFAM" id="SSF49899">
    <property type="entry name" value="Concanavalin A-like lectins/glucanases"/>
    <property type="match status" value="2"/>
</dbReference>
<dbReference type="InterPro" id="IPR024731">
    <property type="entry name" value="NELL2-like_EGF"/>
</dbReference>
<dbReference type="Gene3D" id="4.10.1080.10">
    <property type="entry name" value="TSP type-3 repeat"/>
    <property type="match status" value="2"/>
</dbReference>
<evidence type="ECO:0000256" key="1">
    <source>
        <dbReference type="ARBA" id="ARBA00004370"/>
    </source>
</evidence>
<keyword evidence="6" id="KW-0677">Repeat</keyword>
<evidence type="ECO:0000259" key="19">
    <source>
        <dbReference type="PROSITE" id="PS51236"/>
    </source>
</evidence>
<dbReference type="CDD" id="cd00054">
    <property type="entry name" value="EGF_CA"/>
    <property type="match status" value="3"/>
</dbReference>
<evidence type="ECO:0000256" key="11">
    <source>
        <dbReference type="ARBA" id="ARBA00023180"/>
    </source>
</evidence>
<dbReference type="InterPro" id="IPR008979">
    <property type="entry name" value="Galactose-bd-like_sf"/>
</dbReference>
<feature type="region of interest" description="Disordered" evidence="15">
    <location>
        <begin position="1612"/>
        <end position="1704"/>
    </location>
</feature>